<evidence type="ECO:0000313" key="3">
    <source>
        <dbReference type="Proteomes" id="UP000469385"/>
    </source>
</evidence>
<dbReference type="EMBL" id="WSEL01000003">
    <property type="protein sequence ID" value="MVQ29062.1"/>
    <property type="molecule type" value="Genomic_DNA"/>
</dbReference>
<dbReference type="Proteomes" id="UP000469385">
    <property type="component" value="Unassembled WGS sequence"/>
</dbReference>
<name>A0A6N8IQR7_9BURK</name>
<evidence type="ECO:0000256" key="1">
    <source>
        <dbReference type="SAM" id="MobiDB-lite"/>
    </source>
</evidence>
<comment type="caution">
    <text evidence="2">The sequence shown here is derived from an EMBL/GenBank/DDBJ whole genome shotgun (WGS) entry which is preliminary data.</text>
</comment>
<sequence>MELQTARAILDTLAQGIHPVSGEVMPPDSPYNEPPVIRALFTVSQALEAAADAPAPRRSRGERPANTGKPWSAEDDEQLRLGFDAGTPTKALAAALGRTRWAIESRLVKLGAIPLEPGGVPMGPAPAH</sequence>
<proteinExistence type="predicted"/>
<keyword evidence="3" id="KW-1185">Reference proteome</keyword>
<gene>
    <name evidence="2" type="ORF">GON04_06380</name>
</gene>
<dbReference type="RefSeq" id="WP_157397107.1">
    <property type="nucleotide sequence ID" value="NZ_WSEL01000003.1"/>
</dbReference>
<reference evidence="2 3" key="1">
    <citation type="submission" date="2019-12" db="EMBL/GenBank/DDBJ databases">
        <authorList>
            <person name="Huq M.A."/>
        </authorList>
    </citation>
    <scope>NUCLEOTIDE SEQUENCE [LARGE SCALE GENOMIC DNA]</scope>
    <source>
        <strain evidence="2 3">MAH-25</strain>
    </source>
</reference>
<feature type="region of interest" description="Disordered" evidence="1">
    <location>
        <begin position="48"/>
        <end position="76"/>
    </location>
</feature>
<organism evidence="2 3">
    <name type="scientific">Ramlibacter pinisoli</name>
    <dbReference type="NCBI Taxonomy" id="2682844"/>
    <lineage>
        <taxon>Bacteria</taxon>
        <taxon>Pseudomonadati</taxon>
        <taxon>Pseudomonadota</taxon>
        <taxon>Betaproteobacteria</taxon>
        <taxon>Burkholderiales</taxon>
        <taxon>Comamonadaceae</taxon>
        <taxon>Ramlibacter</taxon>
    </lineage>
</organism>
<dbReference type="AlphaFoldDB" id="A0A6N8IQR7"/>
<protein>
    <submittedName>
        <fullName evidence="2">Uncharacterized protein</fullName>
    </submittedName>
</protein>
<accession>A0A6N8IQR7</accession>
<evidence type="ECO:0000313" key="2">
    <source>
        <dbReference type="EMBL" id="MVQ29062.1"/>
    </source>
</evidence>